<sequence length="190" mass="21226">MSIQARRERERAEREQLIITAARELAESEGWDAVTTRRLATEIEYSQPVLYSHFKGKDAIMAAVAVEGFADLGAELRAARTSAPDARQALADVAAAYAEFAGKRPALYDAMFTHAVDLPFATAAAPPALWDAFGELREAVRPLARDDDLETLTETFWSGLHGLLTLMRNGRLRREEHERRLALLLSRFSR</sequence>
<dbReference type="PANTHER" id="PTHR30055:SF234">
    <property type="entry name" value="HTH-TYPE TRANSCRIPTIONAL REGULATOR BETI"/>
    <property type="match status" value="1"/>
</dbReference>
<dbReference type="InterPro" id="IPR009057">
    <property type="entry name" value="Homeodomain-like_sf"/>
</dbReference>
<keyword evidence="2 4" id="KW-0238">DNA-binding</keyword>
<dbReference type="InterPro" id="IPR050109">
    <property type="entry name" value="HTH-type_TetR-like_transc_reg"/>
</dbReference>
<name>A0A543CSF3_9ACTN</name>
<evidence type="ECO:0000313" key="6">
    <source>
        <dbReference type="EMBL" id="TQM00043.1"/>
    </source>
</evidence>
<evidence type="ECO:0000256" key="1">
    <source>
        <dbReference type="ARBA" id="ARBA00023015"/>
    </source>
</evidence>
<evidence type="ECO:0000259" key="5">
    <source>
        <dbReference type="PROSITE" id="PS50977"/>
    </source>
</evidence>
<protein>
    <submittedName>
        <fullName evidence="6">TetR family transcriptional regulator</fullName>
    </submittedName>
</protein>
<organism evidence="6 7">
    <name type="scientific">Actinoallomurus bryophytorum</name>
    <dbReference type="NCBI Taxonomy" id="1490222"/>
    <lineage>
        <taxon>Bacteria</taxon>
        <taxon>Bacillati</taxon>
        <taxon>Actinomycetota</taxon>
        <taxon>Actinomycetes</taxon>
        <taxon>Streptosporangiales</taxon>
        <taxon>Thermomonosporaceae</taxon>
        <taxon>Actinoallomurus</taxon>
    </lineage>
</organism>
<gene>
    <name evidence="6" type="ORF">FB559_5747</name>
</gene>
<dbReference type="Proteomes" id="UP000316096">
    <property type="component" value="Unassembled WGS sequence"/>
</dbReference>
<dbReference type="InterPro" id="IPR025996">
    <property type="entry name" value="MT1864/Rv1816-like_C"/>
</dbReference>
<feature type="domain" description="HTH tetR-type" evidence="5">
    <location>
        <begin position="12"/>
        <end position="72"/>
    </location>
</feature>
<evidence type="ECO:0000256" key="3">
    <source>
        <dbReference type="ARBA" id="ARBA00023163"/>
    </source>
</evidence>
<dbReference type="AlphaFoldDB" id="A0A543CSF3"/>
<evidence type="ECO:0000256" key="4">
    <source>
        <dbReference type="PROSITE-ProRule" id="PRU00335"/>
    </source>
</evidence>
<comment type="caution">
    <text evidence="6">The sequence shown here is derived from an EMBL/GenBank/DDBJ whole genome shotgun (WGS) entry which is preliminary data.</text>
</comment>
<dbReference type="Pfam" id="PF00440">
    <property type="entry name" value="TetR_N"/>
    <property type="match status" value="1"/>
</dbReference>
<dbReference type="EMBL" id="VFOZ01000001">
    <property type="protein sequence ID" value="TQM00043.1"/>
    <property type="molecule type" value="Genomic_DNA"/>
</dbReference>
<dbReference type="PROSITE" id="PS50977">
    <property type="entry name" value="HTH_TETR_2"/>
    <property type="match status" value="1"/>
</dbReference>
<feature type="DNA-binding region" description="H-T-H motif" evidence="4">
    <location>
        <begin position="35"/>
        <end position="54"/>
    </location>
</feature>
<accession>A0A543CSF3</accession>
<dbReference type="PANTHER" id="PTHR30055">
    <property type="entry name" value="HTH-TYPE TRANSCRIPTIONAL REGULATOR RUTR"/>
    <property type="match status" value="1"/>
</dbReference>
<dbReference type="GO" id="GO:0003700">
    <property type="term" value="F:DNA-binding transcription factor activity"/>
    <property type="evidence" value="ECO:0007669"/>
    <property type="project" value="TreeGrafter"/>
</dbReference>
<dbReference type="RefSeq" id="WP_141959301.1">
    <property type="nucleotide sequence ID" value="NZ_VFOZ01000001.1"/>
</dbReference>
<keyword evidence="3" id="KW-0804">Transcription</keyword>
<keyword evidence="1" id="KW-0805">Transcription regulation</keyword>
<dbReference type="SUPFAM" id="SSF46689">
    <property type="entry name" value="Homeodomain-like"/>
    <property type="match status" value="1"/>
</dbReference>
<proteinExistence type="predicted"/>
<evidence type="ECO:0000313" key="7">
    <source>
        <dbReference type="Proteomes" id="UP000316096"/>
    </source>
</evidence>
<dbReference type="PRINTS" id="PR00455">
    <property type="entry name" value="HTHTETR"/>
</dbReference>
<evidence type="ECO:0000256" key="2">
    <source>
        <dbReference type="ARBA" id="ARBA00023125"/>
    </source>
</evidence>
<dbReference type="InterPro" id="IPR036271">
    <property type="entry name" value="Tet_transcr_reg_TetR-rel_C_sf"/>
</dbReference>
<dbReference type="Gene3D" id="1.10.357.10">
    <property type="entry name" value="Tetracycline Repressor, domain 2"/>
    <property type="match status" value="1"/>
</dbReference>
<dbReference type="Pfam" id="PF13305">
    <property type="entry name" value="TetR_C_33"/>
    <property type="match status" value="1"/>
</dbReference>
<dbReference type="SUPFAM" id="SSF48498">
    <property type="entry name" value="Tetracyclin repressor-like, C-terminal domain"/>
    <property type="match status" value="1"/>
</dbReference>
<dbReference type="GO" id="GO:0000976">
    <property type="term" value="F:transcription cis-regulatory region binding"/>
    <property type="evidence" value="ECO:0007669"/>
    <property type="project" value="TreeGrafter"/>
</dbReference>
<dbReference type="OrthoDB" id="4641396at2"/>
<dbReference type="InterPro" id="IPR001647">
    <property type="entry name" value="HTH_TetR"/>
</dbReference>
<keyword evidence="7" id="KW-1185">Reference proteome</keyword>
<reference evidence="6 7" key="1">
    <citation type="submission" date="2019-06" db="EMBL/GenBank/DDBJ databases">
        <title>Sequencing the genomes of 1000 actinobacteria strains.</title>
        <authorList>
            <person name="Klenk H.-P."/>
        </authorList>
    </citation>
    <scope>NUCLEOTIDE SEQUENCE [LARGE SCALE GENOMIC DNA]</scope>
    <source>
        <strain evidence="6 7">DSM 102200</strain>
    </source>
</reference>